<name>A0A1F6DDJ0_9BACT</name>
<dbReference type="Proteomes" id="UP000178794">
    <property type="component" value="Unassembled WGS sequence"/>
</dbReference>
<comment type="caution">
    <text evidence="1">The sequence shown here is derived from an EMBL/GenBank/DDBJ whole genome shotgun (WGS) entry which is preliminary data.</text>
</comment>
<dbReference type="EMBL" id="MFLF01000015">
    <property type="protein sequence ID" value="OGG59489.1"/>
    <property type="molecule type" value="Genomic_DNA"/>
</dbReference>
<accession>A0A1F6DDJ0</accession>
<dbReference type="STRING" id="1798492.A3C89_04300"/>
<evidence type="ECO:0000313" key="1">
    <source>
        <dbReference type="EMBL" id="OGG59489.1"/>
    </source>
</evidence>
<gene>
    <name evidence="1" type="ORF">A3C89_04300</name>
</gene>
<sequence length="142" mass="16263">MKEIFERVLKEISKDKNGETVLVLLVRNDGGGWDFVYSAEWIDGAGFTLETLKYVTDIIDRNKSDILITTNKNITAVFPVKTDSKFVSMAREYLTQNRAELYKEDRMGIMDDSPQFIPILYMDYKGGVVDTEKNKDVEVAFS</sequence>
<protein>
    <submittedName>
        <fullName evidence="1">Uncharacterized protein</fullName>
    </submittedName>
</protein>
<evidence type="ECO:0000313" key="2">
    <source>
        <dbReference type="Proteomes" id="UP000178794"/>
    </source>
</evidence>
<reference evidence="1 2" key="1">
    <citation type="journal article" date="2016" name="Nat. Commun.">
        <title>Thousands of microbial genomes shed light on interconnected biogeochemical processes in an aquifer system.</title>
        <authorList>
            <person name="Anantharaman K."/>
            <person name="Brown C.T."/>
            <person name="Hug L.A."/>
            <person name="Sharon I."/>
            <person name="Castelle C.J."/>
            <person name="Probst A.J."/>
            <person name="Thomas B.C."/>
            <person name="Singh A."/>
            <person name="Wilkins M.J."/>
            <person name="Karaoz U."/>
            <person name="Brodie E.L."/>
            <person name="Williams K.H."/>
            <person name="Hubbard S.S."/>
            <person name="Banfield J.F."/>
        </authorList>
    </citation>
    <scope>NUCLEOTIDE SEQUENCE [LARGE SCALE GENOMIC DNA]</scope>
</reference>
<proteinExistence type="predicted"/>
<dbReference type="AlphaFoldDB" id="A0A1F6DDJ0"/>
<organism evidence="1 2">
    <name type="scientific">Candidatus Kaiserbacteria bacterium RIFCSPHIGHO2_02_FULL_50_50</name>
    <dbReference type="NCBI Taxonomy" id="1798492"/>
    <lineage>
        <taxon>Bacteria</taxon>
        <taxon>Candidatus Kaiseribacteriota</taxon>
    </lineage>
</organism>